<gene>
    <name evidence="7" type="primary">ghrB_1</name>
    <name evidence="7" type="ORF">NCTC7688_01110</name>
</gene>
<dbReference type="InterPro" id="IPR006140">
    <property type="entry name" value="D-isomer_DH_NAD-bd"/>
</dbReference>
<evidence type="ECO:0000256" key="4">
    <source>
        <dbReference type="RuleBase" id="RU003719"/>
    </source>
</evidence>
<dbReference type="GO" id="GO:0030267">
    <property type="term" value="F:glyoxylate reductase (NADPH) activity"/>
    <property type="evidence" value="ECO:0007669"/>
    <property type="project" value="UniProtKB-EC"/>
</dbReference>
<dbReference type="Gene3D" id="3.40.50.720">
    <property type="entry name" value="NAD(P)-binding Rossmann-like Domain"/>
    <property type="match status" value="2"/>
</dbReference>
<dbReference type="Pfam" id="PF00389">
    <property type="entry name" value="2-Hacid_dh"/>
    <property type="match status" value="1"/>
</dbReference>
<dbReference type="Pfam" id="PF02826">
    <property type="entry name" value="2-Hacid_dh_C"/>
    <property type="match status" value="1"/>
</dbReference>
<dbReference type="InterPro" id="IPR036291">
    <property type="entry name" value="NAD(P)-bd_dom_sf"/>
</dbReference>
<keyword evidence="2 4" id="KW-0560">Oxidoreductase</keyword>
<dbReference type="EMBL" id="UHED01000001">
    <property type="protein sequence ID" value="SUM82595.1"/>
    <property type="molecule type" value="Genomic_DNA"/>
</dbReference>
<evidence type="ECO:0000256" key="2">
    <source>
        <dbReference type="ARBA" id="ARBA00023002"/>
    </source>
</evidence>
<feature type="domain" description="D-isomer specific 2-hydroxyacid dehydrogenase catalytic" evidence="5">
    <location>
        <begin position="43"/>
        <end position="306"/>
    </location>
</feature>
<evidence type="ECO:0000313" key="8">
    <source>
        <dbReference type="Proteomes" id="UP000254707"/>
    </source>
</evidence>
<dbReference type="InterPro" id="IPR006139">
    <property type="entry name" value="D-isomer_2_OHA_DH_cat_dom"/>
</dbReference>
<dbReference type="AlphaFoldDB" id="A0A380HLX7"/>
<dbReference type="SUPFAM" id="SSF52283">
    <property type="entry name" value="Formate/glycerate dehydrogenase catalytic domain-like"/>
    <property type="match status" value="1"/>
</dbReference>
<feature type="domain" description="D-isomer specific 2-hydroxyacid dehydrogenase NAD-binding" evidence="6">
    <location>
        <begin position="105"/>
        <end position="277"/>
    </location>
</feature>
<dbReference type="GO" id="GO:0051287">
    <property type="term" value="F:NAD binding"/>
    <property type="evidence" value="ECO:0007669"/>
    <property type="project" value="InterPro"/>
</dbReference>
<keyword evidence="3" id="KW-0520">NAD</keyword>
<accession>A0A380HLX7</accession>
<comment type="similarity">
    <text evidence="1 4">Belongs to the D-isomer specific 2-hydroxyacid dehydrogenase family.</text>
</comment>
<name>A0A380HLX7_STASA</name>
<dbReference type="CDD" id="cd12155">
    <property type="entry name" value="PGDH_1"/>
    <property type="match status" value="1"/>
</dbReference>
<dbReference type="SUPFAM" id="SSF51735">
    <property type="entry name" value="NAD(P)-binding Rossmann-fold domains"/>
    <property type="match status" value="1"/>
</dbReference>
<dbReference type="EC" id="1.1.1.79" evidence="7"/>
<evidence type="ECO:0000313" key="7">
    <source>
        <dbReference type="EMBL" id="SUM82595.1"/>
    </source>
</evidence>
<proteinExistence type="inferred from homology"/>
<dbReference type="Proteomes" id="UP000254707">
    <property type="component" value="Unassembled WGS sequence"/>
</dbReference>
<reference evidence="7 8" key="1">
    <citation type="submission" date="2018-06" db="EMBL/GenBank/DDBJ databases">
        <authorList>
            <consortium name="Pathogen Informatics"/>
            <person name="Doyle S."/>
        </authorList>
    </citation>
    <scope>NUCLEOTIDE SEQUENCE [LARGE SCALE GENOMIC DNA]</scope>
    <source>
        <strain evidence="7 8">NCTC7688</strain>
    </source>
</reference>
<protein>
    <submittedName>
        <fullName evidence="7">Phosphoglycerate dehydrogenase</fullName>
        <ecNumber evidence="7">1.1.1.79</ecNumber>
    </submittedName>
</protein>
<evidence type="ECO:0000259" key="6">
    <source>
        <dbReference type="Pfam" id="PF02826"/>
    </source>
</evidence>
<organism evidence="7 8">
    <name type="scientific">Staphylococcus saprophyticus</name>
    <dbReference type="NCBI Taxonomy" id="29385"/>
    <lineage>
        <taxon>Bacteria</taxon>
        <taxon>Bacillati</taxon>
        <taxon>Bacillota</taxon>
        <taxon>Bacilli</taxon>
        <taxon>Bacillales</taxon>
        <taxon>Staphylococcaceae</taxon>
        <taxon>Staphylococcus</taxon>
    </lineage>
</organism>
<dbReference type="PANTHER" id="PTHR43333:SF1">
    <property type="entry name" value="D-ISOMER SPECIFIC 2-HYDROXYACID DEHYDROGENASE NAD-BINDING DOMAIN-CONTAINING PROTEIN"/>
    <property type="match status" value="1"/>
</dbReference>
<sequence>MKAVSLMKLGDLENELKAHFPNVDFVFSNGLSDIDDKDRETLEILFGYDGKLDESFLKQCPNLNWIAWYATGVNNLPLEYISKHNIKLTNAKGVHAKQMSEFIFAYILDDYKKMRTSYINQKNKYYDSSLTGSRLSGEKILFIGTGSIAQQTARIANVMGMTVMGVNTTGHTIEGFSEIYPINELKEALQEANIVINTLPETKGTIHLLEREHFECMDHNCLFINVGRGTVVKEEILIEALKEKLIRHAYLDVFENEPLQPSNDLYQLDNVTITAHITGNGNENKSEVTGIFEKNLKSILNNNELIENVVNPLNGY</sequence>
<evidence type="ECO:0000256" key="1">
    <source>
        <dbReference type="ARBA" id="ARBA00005854"/>
    </source>
</evidence>
<evidence type="ECO:0000256" key="3">
    <source>
        <dbReference type="ARBA" id="ARBA00023027"/>
    </source>
</evidence>
<dbReference type="PANTHER" id="PTHR43333">
    <property type="entry name" value="2-HACID_DH_C DOMAIN-CONTAINING PROTEIN"/>
    <property type="match status" value="1"/>
</dbReference>
<dbReference type="RefSeq" id="WP_002482868.1">
    <property type="nucleotide sequence ID" value="NZ_CP031196.1"/>
</dbReference>
<evidence type="ECO:0000259" key="5">
    <source>
        <dbReference type="Pfam" id="PF00389"/>
    </source>
</evidence>